<dbReference type="Proteomes" id="UP000250235">
    <property type="component" value="Unassembled WGS sequence"/>
</dbReference>
<name>A0A2Z7AS97_9LAMI</name>
<sequence length="58" mass="6989">MRLLEIKYGGAEHVGCTERDIRNFEKEQRDEQKGFDAETLIEFFESEKEKNSDFFFSY</sequence>
<protein>
    <submittedName>
        <fullName evidence="1">Uncharacterized protein</fullName>
    </submittedName>
</protein>
<evidence type="ECO:0000313" key="2">
    <source>
        <dbReference type="Proteomes" id="UP000250235"/>
    </source>
</evidence>
<proteinExistence type="predicted"/>
<reference evidence="1 2" key="1">
    <citation type="journal article" date="2015" name="Proc. Natl. Acad. Sci. U.S.A.">
        <title>The resurrection genome of Boea hygrometrica: A blueprint for survival of dehydration.</title>
        <authorList>
            <person name="Xiao L."/>
            <person name="Yang G."/>
            <person name="Zhang L."/>
            <person name="Yang X."/>
            <person name="Zhao S."/>
            <person name="Ji Z."/>
            <person name="Zhou Q."/>
            <person name="Hu M."/>
            <person name="Wang Y."/>
            <person name="Chen M."/>
            <person name="Xu Y."/>
            <person name="Jin H."/>
            <person name="Xiao X."/>
            <person name="Hu G."/>
            <person name="Bao F."/>
            <person name="Hu Y."/>
            <person name="Wan P."/>
            <person name="Li L."/>
            <person name="Deng X."/>
            <person name="Kuang T."/>
            <person name="Xiang C."/>
            <person name="Zhu J.K."/>
            <person name="Oliver M.J."/>
            <person name="He Y."/>
        </authorList>
    </citation>
    <scope>NUCLEOTIDE SEQUENCE [LARGE SCALE GENOMIC DNA]</scope>
    <source>
        <strain evidence="2">cv. XS01</strain>
    </source>
</reference>
<accession>A0A2Z7AS97</accession>
<dbReference type="EMBL" id="KV012513">
    <property type="protein sequence ID" value="KZV24791.1"/>
    <property type="molecule type" value="Genomic_DNA"/>
</dbReference>
<organism evidence="1 2">
    <name type="scientific">Dorcoceras hygrometricum</name>
    <dbReference type="NCBI Taxonomy" id="472368"/>
    <lineage>
        <taxon>Eukaryota</taxon>
        <taxon>Viridiplantae</taxon>
        <taxon>Streptophyta</taxon>
        <taxon>Embryophyta</taxon>
        <taxon>Tracheophyta</taxon>
        <taxon>Spermatophyta</taxon>
        <taxon>Magnoliopsida</taxon>
        <taxon>eudicotyledons</taxon>
        <taxon>Gunneridae</taxon>
        <taxon>Pentapetalae</taxon>
        <taxon>asterids</taxon>
        <taxon>lamiids</taxon>
        <taxon>Lamiales</taxon>
        <taxon>Gesneriaceae</taxon>
        <taxon>Didymocarpoideae</taxon>
        <taxon>Trichosporeae</taxon>
        <taxon>Loxocarpinae</taxon>
        <taxon>Dorcoceras</taxon>
    </lineage>
</organism>
<dbReference type="OrthoDB" id="1677172at2759"/>
<keyword evidence="2" id="KW-1185">Reference proteome</keyword>
<evidence type="ECO:0000313" key="1">
    <source>
        <dbReference type="EMBL" id="KZV24791.1"/>
    </source>
</evidence>
<gene>
    <name evidence="1" type="ORF">F511_34764</name>
</gene>
<dbReference type="AlphaFoldDB" id="A0A2Z7AS97"/>